<evidence type="ECO:0000256" key="4">
    <source>
        <dbReference type="ARBA" id="ARBA00023163"/>
    </source>
</evidence>
<dbReference type="RefSeq" id="WP_237486585.1">
    <property type="nucleotide sequence ID" value="NZ_CAKLCM010000003.1"/>
</dbReference>
<dbReference type="Pfam" id="PF03466">
    <property type="entry name" value="LysR_substrate"/>
    <property type="match status" value="1"/>
</dbReference>
<dbReference type="InterPro" id="IPR036390">
    <property type="entry name" value="WH_DNA-bd_sf"/>
</dbReference>
<dbReference type="InterPro" id="IPR000847">
    <property type="entry name" value="LysR_HTH_N"/>
</dbReference>
<comment type="similarity">
    <text evidence="1">Belongs to the LysR transcriptional regulatory family.</text>
</comment>
<proteinExistence type="inferred from homology"/>
<gene>
    <name evidence="6" type="primary">gcvA_4</name>
    <name evidence="6" type="ORF">VHP8226_03799</name>
</gene>
<name>A0ABN8DL34_9VIBR</name>
<dbReference type="Gene3D" id="1.10.10.10">
    <property type="entry name" value="Winged helix-like DNA-binding domain superfamily/Winged helix DNA-binding domain"/>
    <property type="match status" value="1"/>
</dbReference>
<evidence type="ECO:0000256" key="1">
    <source>
        <dbReference type="ARBA" id="ARBA00009437"/>
    </source>
</evidence>
<organism evidence="6 7">
    <name type="scientific">Vibrio hippocampi</name>
    <dbReference type="NCBI Taxonomy" id="654686"/>
    <lineage>
        <taxon>Bacteria</taxon>
        <taxon>Pseudomonadati</taxon>
        <taxon>Pseudomonadota</taxon>
        <taxon>Gammaproteobacteria</taxon>
        <taxon>Vibrionales</taxon>
        <taxon>Vibrionaceae</taxon>
        <taxon>Vibrio</taxon>
    </lineage>
</organism>
<evidence type="ECO:0000256" key="3">
    <source>
        <dbReference type="ARBA" id="ARBA00023125"/>
    </source>
</evidence>
<sequence length="313" mass="35595">MALRLPPLEALRYFEAAARHLSFTLAAQELCVSQSAVSQKVIQLEQRLNFKLFERKPRQLTLTINGEHLYQSVQLALLQIRDTLSDIDSKEQMTRLEVYCMPSFASRWLMPCLSSFYQNNPKIDLLISASFSEPNFRNEDVDIGICHGVGDQPAMEQTLLFRDYIYPVASPSLLAKLPLRTPEDLRKTVLLHDSLPQAKLSTSWQRWFSDLGVSRVDCNAGYSFNQADLIVQAAIDGQGVALGRHSLVARDVAAGKLVPLFGHALEDDGVYLVCLKKLTSRPQIQRFSHWMRQQAKEFETRYSVDSMLSHKHR</sequence>
<keyword evidence="3" id="KW-0238">DNA-binding</keyword>
<dbReference type="InterPro" id="IPR005119">
    <property type="entry name" value="LysR_subst-bd"/>
</dbReference>
<dbReference type="NCBIfam" id="NF008352">
    <property type="entry name" value="PRK11139.1"/>
    <property type="match status" value="1"/>
</dbReference>
<dbReference type="SUPFAM" id="SSF46785">
    <property type="entry name" value="Winged helix' DNA-binding domain"/>
    <property type="match status" value="1"/>
</dbReference>
<dbReference type="InterPro" id="IPR036388">
    <property type="entry name" value="WH-like_DNA-bd_sf"/>
</dbReference>
<keyword evidence="2" id="KW-0805">Transcription regulation</keyword>
<keyword evidence="4" id="KW-0804">Transcription</keyword>
<dbReference type="Proteomes" id="UP000838160">
    <property type="component" value="Unassembled WGS sequence"/>
</dbReference>
<dbReference type="PROSITE" id="PS50931">
    <property type="entry name" value="HTH_LYSR"/>
    <property type="match status" value="1"/>
</dbReference>
<dbReference type="Gene3D" id="3.40.190.10">
    <property type="entry name" value="Periplasmic binding protein-like II"/>
    <property type="match status" value="2"/>
</dbReference>
<reference evidence="6" key="1">
    <citation type="submission" date="2021-12" db="EMBL/GenBank/DDBJ databases">
        <authorList>
            <person name="Rodrigo-Torres L."/>
            <person name="Arahal R. D."/>
            <person name="Lucena T."/>
        </authorList>
    </citation>
    <scope>NUCLEOTIDE SEQUENCE</scope>
    <source>
        <strain evidence="6">CECT 8226</strain>
    </source>
</reference>
<protein>
    <submittedName>
        <fullName evidence="6">Glycine cleavage system transcriptional activator</fullName>
    </submittedName>
</protein>
<keyword evidence="7" id="KW-1185">Reference proteome</keyword>
<dbReference type="EMBL" id="CAKLCM010000003">
    <property type="protein sequence ID" value="CAH0530071.1"/>
    <property type="molecule type" value="Genomic_DNA"/>
</dbReference>
<dbReference type="CDD" id="cd08432">
    <property type="entry name" value="PBP2_GcdR_TrpI_HvrB_AmpR_like"/>
    <property type="match status" value="1"/>
</dbReference>
<evidence type="ECO:0000259" key="5">
    <source>
        <dbReference type="PROSITE" id="PS50931"/>
    </source>
</evidence>
<comment type="caution">
    <text evidence="6">The sequence shown here is derived from an EMBL/GenBank/DDBJ whole genome shotgun (WGS) entry which is preliminary data.</text>
</comment>
<evidence type="ECO:0000313" key="7">
    <source>
        <dbReference type="Proteomes" id="UP000838160"/>
    </source>
</evidence>
<dbReference type="InterPro" id="IPR058163">
    <property type="entry name" value="LysR-type_TF_proteobact-type"/>
</dbReference>
<feature type="domain" description="HTH lysR-type" evidence="5">
    <location>
        <begin position="6"/>
        <end position="63"/>
    </location>
</feature>
<dbReference type="PRINTS" id="PR00039">
    <property type="entry name" value="HTHLYSR"/>
</dbReference>
<dbReference type="PANTHER" id="PTHR30537">
    <property type="entry name" value="HTH-TYPE TRANSCRIPTIONAL REGULATOR"/>
    <property type="match status" value="1"/>
</dbReference>
<evidence type="ECO:0000256" key="2">
    <source>
        <dbReference type="ARBA" id="ARBA00023015"/>
    </source>
</evidence>
<dbReference type="SUPFAM" id="SSF53850">
    <property type="entry name" value="Periplasmic binding protein-like II"/>
    <property type="match status" value="1"/>
</dbReference>
<evidence type="ECO:0000313" key="6">
    <source>
        <dbReference type="EMBL" id="CAH0530071.1"/>
    </source>
</evidence>
<dbReference type="PANTHER" id="PTHR30537:SF26">
    <property type="entry name" value="GLYCINE CLEAVAGE SYSTEM TRANSCRIPTIONAL ACTIVATOR"/>
    <property type="match status" value="1"/>
</dbReference>
<dbReference type="Pfam" id="PF00126">
    <property type="entry name" value="HTH_1"/>
    <property type="match status" value="1"/>
</dbReference>
<accession>A0ABN8DL34</accession>